<feature type="transmembrane region" description="Helical" evidence="1">
    <location>
        <begin position="98"/>
        <end position="116"/>
    </location>
</feature>
<dbReference type="Proteomes" id="UP001202248">
    <property type="component" value="Unassembled WGS sequence"/>
</dbReference>
<sequence length="131" mass="14470">MKIFIWLLRIAVAFILINTVIMHKFRATEETLYIFETIGMEPYGRIATGIVELIAGILILIPRTSGYGALLGLGTMAGAIYFHLTTLGIEVLGDGGELFYMAIGVFVACLVLVIIHRKQILLPFRKAKSGR</sequence>
<reference evidence="2 3" key="1">
    <citation type="submission" date="2022-02" db="EMBL/GenBank/DDBJ databases">
        <authorList>
            <person name="Min J."/>
        </authorList>
    </citation>
    <scope>NUCLEOTIDE SEQUENCE [LARGE SCALE GENOMIC DNA]</scope>
    <source>
        <strain evidence="2 3">GR10-1</strain>
    </source>
</reference>
<keyword evidence="1" id="KW-0812">Transmembrane</keyword>
<organism evidence="2 3">
    <name type="scientific">Niabella ginsengisoli</name>
    <dbReference type="NCBI Taxonomy" id="522298"/>
    <lineage>
        <taxon>Bacteria</taxon>
        <taxon>Pseudomonadati</taxon>
        <taxon>Bacteroidota</taxon>
        <taxon>Chitinophagia</taxon>
        <taxon>Chitinophagales</taxon>
        <taxon>Chitinophagaceae</taxon>
        <taxon>Niabella</taxon>
    </lineage>
</organism>
<protein>
    <submittedName>
        <fullName evidence="2">DoxX family protein</fullName>
    </submittedName>
</protein>
<feature type="transmembrane region" description="Helical" evidence="1">
    <location>
        <begin position="68"/>
        <end position="92"/>
    </location>
</feature>
<dbReference type="RefSeq" id="WP_240833198.1">
    <property type="nucleotide sequence ID" value="NZ_JAKWBL010000004.1"/>
</dbReference>
<name>A0ABS9SQY0_9BACT</name>
<keyword evidence="1" id="KW-1133">Transmembrane helix</keyword>
<feature type="transmembrane region" description="Helical" evidence="1">
    <location>
        <begin position="7"/>
        <end position="23"/>
    </location>
</feature>
<dbReference type="EMBL" id="JAKWBL010000004">
    <property type="protein sequence ID" value="MCH5600790.1"/>
    <property type="molecule type" value="Genomic_DNA"/>
</dbReference>
<keyword evidence="1" id="KW-0472">Membrane</keyword>
<evidence type="ECO:0000313" key="2">
    <source>
        <dbReference type="EMBL" id="MCH5600790.1"/>
    </source>
</evidence>
<feature type="transmembrane region" description="Helical" evidence="1">
    <location>
        <begin position="43"/>
        <end position="61"/>
    </location>
</feature>
<accession>A0ABS9SQY0</accession>
<evidence type="ECO:0000313" key="3">
    <source>
        <dbReference type="Proteomes" id="UP001202248"/>
    </source>
</evidence>
<proteinExistence type="predicted"/>
<keyword evidence="3" id="KW-1185">Reference proteome</keyword>
<evidence type="ECO:0000256" key="1">
    <source>
        <dbReference type="SAM" id="Phobius"/>
    </source>
</evidence>
<gene>
    <name evidence="2" type="ORF">MKP09_24175</name>
</gene>
<comment type="caution">
    <text evidence="2">The sequence shown here is derived from an EMBL/GenBank/DDBJ whole genome shotgun (WGS) entry which is preliminary data.</text>
</comment>